<sequence>SDHIDYNIFDLPSGGSQTYTQNLKELGSSPNQTQYDKCKMSTGITKAPLILSMSPSSSLEVPYCTTTDIMHLAGNLSDLLISLWCGMIDCDATDAINSWDWCRKPVPRFKGPVAYLSM</sequence>
<dbReference type="EMBL" id="KN828714">
    <property type="protein sequence ID" value="KIK74596.1"/>
    <property type="molecule type" value="Genomic_DNA"/>
</dbReference>
<dbReference type="AlphaFoldDB" id="A0A0D0CU35"/>
<organism evidence="1 2">
    <name type="scientific">Paxillus rubicundulus Ve08.2h10</name>
    <dbReference type="NCBI Taxonomy" id="930991"/>
    <lineage>
        <taxon>Eukaryota</taxon>
        <taxon>Fungi</taxon>
        <taxon>Dikarya</taxon>
        <taxon>Basidiomycota</taxon>
        <taxon>Agaricomycotina</taxon>
        <taxon>Agaricomycetes</taxon>
        <taxon>Agaricomycetidae</taxon>
        <taxon>Boletales</taxon>
        <taxon>Paxilineae</taxon>
        <taxon>Paxillaceae</taxon>
        <taxon>Paxillus</taxon>
    </lineage>
</organism>
<protein>
    <submittedName>
        <fullName evidence="1">Uncharacterized protein</fullName>
    </submittedName>
</protein>
<evidence type="ECO:0000313" key="1">
    <source>
        <dbReference type="EMBL" id="KIK74596.1"/>
    </source>
</evidence>
<feature type="non-terminal residue" evidence="1">
    <location>
        <position position="1"/>
    </location>
</feature>
<dbReference type="Proteomes" id="UP000054538">
    <property type="component" value="Unassembled WGS sequence"/>
</dbReference>
<dbReference type="OrthoDB" id="2669721at2759"/>
<name>A0A0D0CU35_9AGAM</name>
<reference evidence="2" key="2">
    <citation type="submission" date="2015-01" db="EMBL/GenBank/DDBJ databases">
        <title>Evolutionary Origins and Diversification of the Mycorrhizal Mutualists.</title>
        <authorList>
            <consortium name="DOE Joint Genome Institute"/>
            <consortium name="Mycorrhizal Genomics Consortium"/>
            <person name="Kohler A."/>
            <person name="Kuo A."/>
            <person name="Nagy L.G."/>
            <person name="Floudas D."/>
            <person name="Copeland A."/>
            <person name="Barry K.W."/>
            <person name="Cichocki N."/>
            <person name="Veneault-Fourrey C."/>
            <person name="LaButti K."/>
            <person name="Lindquist E.A."/>
            <person name="Lipzen A."/>
            <person name="Lundell T."/>
            <person name="Morin E."/>
            <person name="Murat C."/>
            <person name="Riley R."/>
            <person name="Ohm R."/>
            <person name="Sun H."/>
            <person name="Tunlid A."/>
            <person name="Henrissat B."/>
            <person name="Grigoriev I.V."/>
            <person name="Hibbett D.S."/>
            <person name="Martin F."/>
        </authorList>
    </citation>
    <scope>NUCLEOTIDE SEQUENCE [LARGE SCALE GENOMIC DNA]</scope>
    <source>
        <strain evidence="2">Ve08.2h10</strain>
    </source>
</reference>
<accession>A0A0D0CU35</accession>
<proteinExistence type="predicted"/>
<gene>
    <name evidence="1" type="ORF">PAXRUDRAFT_175178</name>
</gene>
<dbReference type="InParanoid" id="A0A0D0CU35"/>
<reference evidence="1 2" key="1">
    <citation type="submission" date="2014-04" db="EMBL/GenBank/DDBJ databases">
        <authorList>
            <consortium name="DOE Joint Genome Institute"/>
            <person name="Kuo A."/>
            <person name="Kohler A."/>
            <person name="Jargeat P."/>
            <person name="Nagy L.G."/>
            <person name="Floudas D."/>
            <person name="Copeland A."/>
            <person name="Barry K.W."/>
            <person name="Cichocki N."/>
            <person name="Veneault-Fourrey C."/>
            <person name="LaButti K."/>
            <person name="Lindquist E.A."/>
            <person name="Lipzen A."/>
            <person name="Lundell T."/>
            <person name="Morin E."/>
            <person name="Murat C."/>
            <person name="Sun H."/>
            <person name="Tunlid A."/>
            <person name="Henrissat B."/>
            <person name="Grigoriev I.V."/>
            <person name="Hibbett D.S."/>
            <person name="Martin F."/>
            <person name="Nordberg H.P."/>
            <person name="Cantor M.N."/>
            <person name="Hua S.X."/>
        </authorList>
    </citation>
    <scope>NUCLEOTIDE SEQUENCE [LARGE SCALE GENOMIC DNA]</scope>
    <source>
        <strain evidence="1 2">Ve08.2h10</strain>
    </source>
</reference>
<keyword evidence="2" id="KW-1185">Reference proteome</keyword>
<evidence type="ECO:0000313" key="2">
    <source>
        <dbReference type="Proteomes" id="UP000054538"/>
    </source>
</evidence>
<dbReference type="HOGENOM" id="CLU_2078651_0_0_1"/>